<comment type="catalytic activity">
    <reaction evidence="13">
        <text>[GlcNAc-(1-&gt;4)-Mur2Ac(oyl-L-Ala-gamma-D-Glu-L-Lys-D-Ala-D-Ala)](n)-di-trans,octa-cis-undecaprenyl diphosphate + beta-D-GlcNAc-(1-&gt;4)-Mur2Ac(oyl-L-Ala-gamma-D-Glu-L-Lys-D-Ala-D-Ala)-di-trans,octa-cis-undecaprenyl diphosphate = [GlcNAc-(1-&gt;4)-Mur2Ac(oyl-L-Ala-gamma-D-Glu-L-Lys-D-Ala-D-Ala)](n+1)-di-trans,octa-cis-undecaprenyl diphosphate + di-trans,octa-cis-undecaprenyl diphosphate + H(+)</text>
        <dbReference type="Rhea" id="RHEA:23708"/>
        <dbReference type="Rhea" id="RHEA-COMP:9602"/>
        <dbReference type="Rhea" id="RHEA-COMP:9603"/>
        <dbReference type="ChEBI" id="CHEBI:15378"/>
        <dbReference type="ChEBI" id="CHEBI:58405"/>
        <dbReference type="ChEBI" id="CHEBI:60033"/>
        <dbReference type="ChEBI" id="CHEBI:78435"/>
        <dbReference type="EC" id="2.4.99.28"/>
    </reaction>
</comment>
<feature type="compositionally biased region" description="Basic and acidic residues" evidence="14">
    <location>
        <begin position="870"/>
        <end position="882"/>
    </location>
</feature>
<dbReference type="Pfam" id="PF00912">
    <property type="entry name" value="Transgly"/>
    <property type="match status" value="1"/>
</dbReference>
<feature type="compositionally biased region" description="Low complexity" evidence="14">
    <location>
        <begin position="1"/>
        <end position="10"/>
    </location>
</feature>
<dbReference type="InterPro" id="IPR036950">
    <property type="entry name" value="PBP_transglycosylase"/>
</dbReference>
<dbReference type="Gene3D" id="3.40.710.10">
    <property type="entry name" value="DD-peptidase/beta-lactamase superfamily"/>
    <property type="match status" value="1"/>
</dbReference>
<keyword evidence="7" id="KW-0378">Hydrolase</keyword>
<dbReference type="Pfam" id="PF00905">
    <property type="entry name" value="Transpeptidase"/>
    <property type="match status" value="1"/>
</dbReference>
<accession>A0A2I2KY89</accession>
<dbReference type="SUPFAM" id="SSF56601">
    <property type="entry name" value="beta-lactamase/transpeptidase-like"/>
    <property type="match status" value="1"/>
</dbReference>
<sequence>MSASARRSSVPAPPSAGRGVGGVGDLYRPGFGGRPNAGGTRTAATRGGGDDAHGGRPRGVVRRWARGLVGLAAISMLAGLLVAMLALPMVGAVGLTAKDSADSFLDLPENLTVPPLAQASRILDARGNQIAVLSGEQNREVVPLSRVPRVMRQAIIDIEDSRFYEHDGLDYKGLIRAYLTNRENGEVTQGGSTLTQQYVKNVLLMSATTPEEKKAATEQTVDRKLREARYALYLEAHLSKDEILERYLNIAYFGDGAYGIEVAARHYFDVDVDALTLPQATMLAGLVKNPTAFNPALHPQAAQERRNVVLDRMYQLHHVSQADFRRAHDSPVVLDRRSQSADPCADSGAPFFCALVRQELLRDRTFAPTEEDARRLLFEGGLTIRTTLDPVAEQAAQSAASEVIPVGNRVAASVVTMQPGTGQVLAVAINREYGPTADGKPASESTDFTHTKEVYPADEDSFSPGSTFKVFTLISALQAGLPLSTTLHAPVCYHSDVFPNPDPGGKNCYGNADPSEDGFYSLTTATWGSVNTYYIQLAEKLGVLRTAQIARRMGVSSCRIREQGNNDPECKGIDGIGRVDGSSILGSNEISTMDLATAYSTLAARGRRCDPRTVTAITQRVGGADRPLPFNAGAPCEQVLDPKIADTVSSVLEGVISHGTASGNAQIGRPAAGKTGTAEGFSTASFAGYIPQLATAVTLADPRGPTSHPLTGVLGRNVFGGGYPAQIWARTMTRTINGLGLPVEPLPQEDETRPQVPTKALPNVIGQPQAVAEQVLVQLGFHVSSQPVPAPVAPGTVVTMSPAPGSQVSLNTEIQLGISGGLTGAQILPGGSPPAGLGQGGQPAPGMFQVSPRDQLGLGAALDGGSEPADDTRPRRGRGRDR</sequence>
<keyword evidence="15" id="KW-1133">Transmembrane helix</keyword>
<dbReference type="EMBL" id="FZMO01000445">
    <property type="protein sequence ID" value="SNQ50631.1"/>
    <property type="molecule type" value="Genomic_DNA"/>
</dbReference>
<dbReference type="FunFam" id="1.10.3810.10:FF:000001">
    <property type="entry name" value="Penicillin-binding protein 1A"/>
    <property type="match status" value="1"/>
</dbReference>
<dbReference type="GO" id="GO:0071555">
    <property type="term" value="P:cell wall organization"/>
    <property type="evidence" value="ECO:0007669"/>
    <property type="project" value="UniProtKB-KW"/>
</dbReference>
<name>A0A2I2KY89_9ACTN</name>
<evidence type="ECO:0000256" key="14">
    <source>
        <dbReference type="SAM" id="MobiDB-lite"/>
    </source>
</evidence>
<dbReference type="Pfam" id="PF03793">
    <property type="entry name" value="PASTA"/>
    <property type="match status" value="1"/>
</dbReference>
<keyword evidence="8" id="KW-0133">Cell shape</keyword>
<keyword evidence="4" id="KW-0645">Protease</keyword>
<evidence type="ECO:0000256" key="13">
    <source>
        <dbReference type="ARBA" id="ARBA00049902"/>
    </source>
</evidence>
<dbReference type="SMART" id="SM00740">
    <property type="entry name" value="PASTA"/>
    <property type="match status" value="1"/>
</dbReference>
<dbReference type="InterPro" id="IPR050396">
    <property type="entry name" value="Glycosyltr_51/Transpeptidase"/>
</dbReference>
<dbReference type="PANTHER" id="PTHR32282:SF33">
    <property type="entry name" value="PEPTIDOGLYCAN GLYCOSYLTRANSFERASE"/>
    <property type="match status" value="1"/>
</dbReference>
<dbReference type="CDD" id="cd06577">
    <property type="entry name" value="PASTA_pknB"/>
    <property type="match status" value="1"/>
</dbReference>
<keyword evidence="5" id="KW-0328">Glycosyltransferase</keyword>
<keyword evidence="9" id="KW-0573">Peptidoglycan synthesis</keyword>
<gene>
    <name evidence="17" type="ORF">FRACA_50018</name>
</gene>
<dbReference type="AlphaFoldDB" id="A0A2I2KY89"/>
<dbReference type="InterPro" id="IPR023346">
    <property type="entry name" value="Lysozyme-like_dom_sf"/>
</dbReference>
<evidence type="ECO:0000256" key="5">
    <source>
        <dbReference type="ARBA" id="ARBA00022676"/>
    </source>
</evidence>
<keyword evidence="15" id="KW-0472">Membrane</keyword>
<evidence type="ECO:0000256" key="15">
    <source>
        <dbReference type="SAM" id="Phobius"/>
    </source>
</evidence>
<keyword evidence="3 17" id="KW-0121">Carboxypeptidase</keyword>
<evidence type="ECO:0000256" key="2">
    <source>
        <dbReference type="ARBA" id="ARBA00007739"/>
    </source>
</evidence>
<feature type="compositionally biased region" description="Gly residues" evidence="14">
    <location>
        <begin position="18"/>
        <end position="36"/>
    </location>
</feature>
<feature type="compositionally biased region" description="Low complexity" evidence="14">
    <location>
        <begin position="856"/>
        <end position="865"/>
    </location>
</feature>
<keyword evidence="6" id="KW-0808">Transferase</keyword>
<dbReference type="GO" id="GO:0009252">
    <property type="term" value="P:peptidoglycan biosynthetic process"/>
    <property type="evidence" value="ECO:0007669"/>
    <property type="project" value="UniProtKB-KW"/>
</dbReference>
<dbReference type="Gene3D" id="1.10.3810.10">
    <property type="entry name" value="Biosynthetic peptidoglycan transglycosylase-like"/>
    <property type="match status" value="1"/>
</dbReference>
<evidence type="ECO:0000256" key="12">
    <source>
        <dbReference type="ARBA" id="ARBA00034000"/>
    </source>
</evidence>
<evidence type="ECO:0000256" key="7">
    <source>
        <dbReference type="ARBA" id="ARBA00022801"/>
    </source>
</evidence>
<evidence type="ECO:0000256" key="8">
    <source>
        <dbReference type="ARBA" id="ARBA00022960"/>
    </source>
</evidence>
<dbReference type="InterPro" id="IPR012338">
    <property type="entry name" value="Beta-lactam/transpept-like"/>
</dbReference>
<dbReference type="InterPro" id="IPR001460">
    <property type="entry name" value="PCN-bd_Tpept"/>
</dbReference>
<evidence type="ECO:0000256" key="9">
    <source>
        <dbReference type="ARBA" id="ARBA00022984"/>
    </source>
</evidence>
<feature type="region of interest" description="Disordered" evidence="14">
    <location>
        <begin position="1"/>
        <end position="57"/>
    </location>
</feature>
<dbReference type="PANTHER" id="PTHR32282">
    <property type="entry name" value="BINDING PROTEIN TRANSPEPTIDASE, PUTATIVE-RELATED"/>
    <property type="match status" value="1"/>
</dbReference>
<feature type="transmembrane region" description="Helical" evidence="15">
    <location>
        <begin position="68"/>
        <end position="90"/>
    </location>
</feature>
<dbReference type="GO" id="GO:0008955">
    <property type="term" value="F:peptidoglycan glycosyltransferase activity"/>
    <property type="evidence" value="ECO:0007669"/>
    <property type="project" value="UniProtKB-EC"/>
</dbReference>
<keyword evidence="15" id="KW-0812">Transmembrane</keyword>
<evidence type="ECO:0000256" key="11">
    <source>
        <dbReference type="ARBA" id="ARBA00023316"/>
    </source>
</evidence>
<dbReference type="GO" id="GO:0009002">
    <property type="term" value="F:serine-type D-Ala-D-Ala carboxypeptidase activity"/>
    <property type="evidence" value="ECO:0007669"/>
    <property type="project" value="UniProtKB-EC"/>
</dbReference>
<organism evidence="17 18">
    <name type="scientific">Frankia canadensis</name>
    <dbReference type="NCBI Taxonomy" id="1836972"/>
    <lineage>
        <taxon>Bacteria</taxon>
        <taxon>Bacillati</taxon>
        <taxon>Actinomycetota</taxon>
        <taxon>Actinomycetes</taxon>
        <taxon>Frankiales</taxon>
        <taxon>Frankiaceae</taxon>
        <taxon>Frankia</taxon>
    </lineage>
</organism>
<evidence type="ECO:0000256" key="3">
    <source>
        <dbReference type="ARBA" id="ARBA00022645"/>
    </source>
</evidence>
<evidence type="ECO:0000313" key="18">
    <source>
        <dbReference type="Proteomes" id="UP000234331"/>
    </source>
</evidence>
<evidence type="ECO:0000256" key="10">
    <source>
        <dbReference type="ARBA" id="ARBA00023268"/>
    </source>
</evidence>
<feature type="region of interest" description="Disordered" evidence="14">
    <location>
        <begin position="825"/>
        <end position="882"/>
    </location>
</feature>
<evidence type="ECO:0000313" key="17">
    <source>
        <dbReference type="EMBL" id="SNQ50631.1"/>
    </source>
</evidence>
<dbReference type="InterPro" id="IPR005543">
    <property type="entry name" value="PASTA_dom"/>
</dbReference>
<reference evidence="17 18" key="1">
    <citation type="submission" date="2017-06" db="EMBL/GenBank/DDBJ databases">
        <authorList>
            <person name="Kim H.J."/>
            <person name="Triplett B.A."/>
        </authorList>
    </citation>
    <scope>NUCLEOTIDE SEQUENCE [LARGE SCALE GENOMIC DNA]</scope>
    <source>
        <strain evidence="17">FRACA_ARgP5</strain>
    </source>
</reference>
<comment type="similarity">
    <text evidence="2">In the N-terminal section; belongs to the glycosyltransferase 51 family.</text>
</comment>
<keyword evidence="11" id="KW-0961">Cell wall biogenesis/degradation</keyword>
<protein>
    <submittedName>
        <fullName evidence="17">Membrane carboxypeptidase (Penicillin-binding protein)</fullName>
    </submittedName>
</protein>
<dbReference type="GO" id="GO:0008658">
    <property type="term" value="F:penicillin binding"/>
    <property type="evidence" value="ECO:0007669"/>
    <property type="project" value="InterPro"/>
</dbReference>
<evidence type="ECO:0000256" key="6">
    <source>
        <dbReference type="ARBA" id="ARBA00022679"/>
    </source>
</evidence>
<dbReference type="GO" id="GO:0030288">
    <property type="term" value="C:outer membrane-bounded periplasmic space"/>
    <property type="evidence" value="ECO:0007669"/>
    <property type="project" value="TreeGrafter"/>
</dbReference>
<dbReference type="Gene3D" id="3.30.10.20">
    <property type="match status" value="1"/>
</dbReference>
<dbReference type="SUPFAM" id="SSF53955">
    <property type="entry name" value="Lysozyme-like"/>
    <property type="match status" value="1"/>
</dbReference>
<dbReference type="InterPro" id="IPR001264">
    <property type="entry name" value="Glyco_trans_51"/>
</dbReference>
<keyword evidence="18" id="KW-1185">Reference proteome</keyword>
<keyword evidence="10" id="KW-0511">Multifunctional enzyme</keyword>
<feature type="domain" description="PASTA" evidence="16">
    <location>
        <begin position="755"/>
        <end position="820"/>
    </location>
</feature>
<dbReference type="Proteomes" id="UP000234331">
    <property type="component" value="Unassembled WGS sequence"/>
</dbReference>
<dbReference type="PROSITE" id="PS51178">
    <property type="entry name" value="PASTA"/>
    <property type="match status" value="1"/>
</dbReference>
<dbReference type="GO" id="GO:0008360">
    <property type="term" value="P:regulation of cell shape"/>
    <property type="evidence" value="ECO:0007669"/>
    <property type="project" value="UniProtKB-KW"/>
</dbReference>
<comment type="catalytic activity">
    <reaction evidence="12">
        <text>Preferential cleavage: (Ac)2-L-Lys-D-Ala-|-D-Ala. Also transpeptidation of peptidyl-alanyl moieties that are N-acyl substituents of D-alanine.</text>
        <dbReference type="EC" id="3.4.16.4"/>
    </reaction>
</comment>
<proteinExistence type="inferred from homology"/>
<comment type="similarity">
    <text evidence="1">In the C-terminal section; belongs to the transpeptidase family.</text>
</comment>
<dbReference type="GO" id="GO:0006508">
    <property type="term" value="P:proteolysis"/>
    <property type="evidence" value="ECO:0007669"/>
    <property type="project" value="UniProtKB-KW"/>
</dbReference>
<evidence type="ECO:0000256" key="1">
    <source>
        <dbReference type="ARBA" id="ARBA00007090"/>
    </source>
</evidence>
<evidence type="ECO:0000259" key="16">
    <source>
        <dbReference type="PROSITE" id="PS51178"/>
    </source>
</evidence>
<dbReference type="RefSeq" id="WP_423748148.1">
    <property type="nucleotide sequence ID" value="NZ_FZMO01000445.1"/>
</dbReference>
<evidence type="ECO:0000256" key="4">
    <source>
        <dbReference type="ARBA" id="ARBA00022670"/>
    </source>
</evidence>